<accession>G0LKE7</accession>
<dbReference type="InterPro" id="IPR038720">
    <property type="entry name" value="YprB_RNase_H-like_dom"/>
</dbReference>
<evidence type="ECO:0000313" key="4">
    <source>
        <dbReference type="Proteomes" id="UP000007954"/>
    </source>
</evidence>
<dbReference type="EMBL" id="FR746099">
    <property type="protein sequence ID" value="CCC39905.1"/>
    <property type="molecule type" value="Genomic_DNA"/>
</dbReference>
<dbReference type="InterPro" id="IPR010995">
    <property type="entry name" value="DNA_repair_Rad51/TF_NusA_a-hlx"/>
</dbReference>
<reference evidence="3 4" key="1">
    <citation type="journal article" date="2011" name="PLoS ONE">
        <title>Haloquadratum walsbyi: limited diversity in a global pond.</title>
        <authorList>
            <person name="Dyall-Smith M."/>
            <person name="Pfeiffer F."/>
            <person name="Klee K."/>
            <person name="Palm P."/>
            <person name="Gross K."/>
            <person name="Schuster S.C."/>
            <person name="Rampp M."/>
            <person name="Oesterhelt D."/>
        </authorList>
    </citation>
    <scope>NUCLEOTIDE SEQUENCE [LARGE SCALE GENOMIC DNA]</scope>
    <source>
        <strain evidence="4">DSM 16854 / JCM 12705 / C23</strain>
    </source>
</reference>
<evidence type="ECO:0000256" key="1">
    <source>
        <dbReference type="SAM" id="MobiDB-lite"/>
    </source>
</evidence>
<gene>
    <name evidence="3" type="ordered locus">Hqrw_1993</name>
</gene>
<dbReference type="AlphaFoldDB" id="G0LKE7"/>
<dbReference type="Gene3D" id="1.10.150.20">
    <property type="entry name" value="5' to 3' exonuclease, C-terminal subdomain"/>
    <property type="match status" value="1"/>
</dbReference>
<proteinExistence type="predicted"/>
<feature type="region of interest" description="Disordered" evidence="1">
    <location>
        <begin position="492"/>
        <end position="520"/>
    </location>
</feature>
<name>G0LKE7_HALWC</name>
<organism evidence="3 4">
    <name type="scientific">Haloquadratum walsbyi (strain DSM 16854 / JCM 12705 / C23)</name>
    <dbReference type="NCBI Taxonomy" id="768065"/>
    <lineage>
        <taxon>Archaea</taxon>
        <taxon>Methanobacteriati</taxon>
        <taxon>Methanobacteriota</taxon>
        <taxon>Stenosarchaea group</taxon>
        <taxon>Halobacteria</taxon>
        <taxon>Halobacteriales</taxon>
        <taxon>Haloferacaceae</taxon>
        <taxon>Haloquadratum</taxon>
    </lineage>
</organism>
<feature type="domain" description="YprB ribonuclease H-like" evidence="2">
    <location>
        <begin position="305"/>
        <end position="487"/>
    </location>
</feature>
<dbReference type="Proteomes" id="UP000007954">
    <property type="component" value="Chromosome"/>
</dbReference>
<protein>
    <submittedName>
        <fullName evidence="3">Ribonuclease H domain protein</fullName>
    </submittedName>
</protein>
<evidence type="ECO:0000259" key="2">
    <source>
        <dbReference type="Pfam" id="PF13482"/>
    </source>
</evidence>
<dbReference type="KEGG" id="hwc:Hqrw_1993"/>
<sequence length="520" mass="55781">MTVSSIPSTRLPDSDAASGTLLTVPGSVIREFDPVDVVSDAVAAVKPDIIIPADPDAGVVIPALTGSIDVPIYQPGRGMLPQTVETANGSVTIVVSPSIDSLPDDPMSLIETSHGYVVTDTLSLYIDPHARQTQLDGLEEYITTVDSAWITDHSLEAEAGVDISHLSTRLRSSYNRDVTVPDGHQISVAGIGTSRARLGVAIDDSTQPLTVTSVFPNGAVTTNTISPDRFGLRGITGVSETRANHLRTAGFETRSAVATASPHELTAVPSIGTNTAQQIHASARAVADEIIVSTGDGSLPTGDPVFIDIETDGLAASTAWLIGVLDGSASSGNYLAFRQPDLNAPSAHLEAFMTWLTGSARRRPVVAWNGYGFDFDVIHDQLQTHCPSYLDDWENRYTFDPLYWGRTQGNAEFPGRTNKLEHVATALGWKPTTQGINGRRVAELYVDWRERMNTADNPQTVSQPPWNRLEAYCEDDVRALARIYEALTDAHQTQTKNAPLKSKSDSSTSTSQGSLSDFGL</sequence>
<dbReference type="OrthoDB" id="50367at2157"/>
<dbReference type="SUPFAM" id="SSF53098">
    <property type="entry name" value="Ribonuclease H-like"/>
    <property type="match status" value="1"/>
</dbReference>
<dbReference type="Gene3D" id="3.30.420.10">
    <property type="entry name" value="Ribonuclease H-like superfamily/Ribonuclease H"/>
    <property type="match status" value="1"/>
</dbReference>
<dbReference type="Pfam" id="PF13482">
    <property type="entry name" value="RNase_H_2"/>
    <property type="match status" value="1"/>
</dbReference>
<dbReference type="GO" id="GO:0000166">
    <property type="term" value="F:nucleotide binding"/>
    <property type="evidence" value="ECO:0007669"/>
    <property type="project" value="InterPro"/>
</dbReference>
<evidence type="ECO:0000313" key="3">
    <source>
        <dbReference type="EMBL" id="CCC39905.1"/>
    </source>
</evidence>
<dbReference type="HOGENOM" id="CLU_039905_0_0_2"/>
<feature type="compositionally biased region" description="Low complexity" evidence="1">
    <location>
        <begin position="505"/>
        <end position="520"/>
    </location>
</feature>
<dbReference type="GO" id="GO:0003676">
    <property type="term" value="F:nucleic acid binding"/>
    <property type="evidence" value="ECO:0007669"/>
    <property type="project" value="InterPro"/>
</dbReference>
<dbReference type="Pfam" id="PF14520">
    <property type="entry name" value="HHH_5"/>
    <property type="match status" value="1"/>
</dbReference>
<dbReference type="InterPro" id="IPR012337">
    <property type="entry name" value="RNaseH-like_sf"/>
</dbReference>
<dbReference type="InterPro" id="IPR036397">
    <property type="entry name" value="RNaseH_sf"/>
</dbReference>
<dbReference type="SUPFAM" id="SSF47794">
    <property type="entry name" value="Rad51 N-terminal domain-like"/>
    <property type="match status" value="1"/>
</dbReference>